<sequence>MSIFRVGQKVVLVDVSSRDGGETRKQWEMAGAIYPDQNAVYTVRGIVYHSITGVEMIHLQEIDNTPICKVLNLMLEPAFESYRFRPVVDRKTDISIFKSLLTPSKQPVSA</sequence>
<proteinExistence type="predicted"/>
<dbReference type="Proteomes" id="UP000435138">
    <property type="component" value="Unassembled WGS sequence"/>
</dbReference>
<evidence type="ECO:0000313" key="1">
    <source>
        <dbReference type="EMBL" id="MQY48219.1"/>
    </source>
</evidence>
<evidence type="ECO:0000313" key="2">
    <source>
        <dbReference type="Proteomes" id="UP000435138"/>
    </source>
</evidence>
<organism evidence="1 2">
    <name type="scientific">Endobacterium cereale</name>
    <dbReference type="NCBI Taxonomy" id="2663029"/>
    <lineage>
        <taxon>Bacteria</taxon>
        <taxon>Pseudomonadati</taxon>
        <taxon>Pseudomonadota</taxon>
        <taxon>Alphaproteobacteria</taxon>
        <taxon>Hyphomicrobiales</taxon>
        <taxon>Rhizobiaceae</taxon>
        <taxon>Endobacterium</taxon>
    </lineage>
</organism>
<keyword evidence="2" id="KW-1185">Reference proteome</keyword>
<protein>
    <submittedName>
        <fullName evidence="1">Uncharacterized protein</fullName>
    </submittedName>
</protein>
<dbReference type="EMBL" id="WIXI01000047">
    <property type="protein sequence ID" value="MQY48219.1"/>
    <property type="molecule type" value="Genomic_DNA"/>
</dbReference>
<dbReference type="RefSeq" id="WP_153356217.1">
    <property type="nucleotide sequence ID" value="NZ_WIXI01000047.1"/>
</dbReference>
<dbReference type="AlphaFoldDB" id="A0A6A8ABT7"/>
<gene>
    <name evidence="1" type="ORF">GAO09_19480</name>
</gene>
<accession>A0A6A8ABT7</accession>
<name>A0A6A8ABT7_9HYPH</name>
<reference evidence="1 2" key="1">
    <citation type="submission" date="2019-11" db="EMBL/GenBank/DDBJ databases">
        <title>Genome analysis of Rhizobacterium cereale a novel genus and species isolated from maize roots in North Spain.</title>
        <authorList>
            <person name="Menendez E."/>
            <person name="Flores-Felix J.D."/>
            <person name="Ramirez-Bahena M.-H."/>
            <person name="Igual J.M."/>
            <person name="Garcia-Fraile P."/>
            <person name="Peix A."/>
            <person name="Velazquez E."/>
        </authorList>
    </citation>
    <scope>NUCLEOTIDE SEQUENCE [LARGE SCALE GENOMIC DNA]</scope>
    <source>
        <strain evidence="1 2">RZME27</strain>
    </source>
</reference>
<comment type="caution">
    <text evidence="1">The sequence shown here is derived from an EMBL/GenBank/DDBJ whole genome shotgun (WGS) entry which is preliminary data.</text>
</comment>